<accession>A0A1L7WKA9</accession>
<dbReference type="PANTHER" id="PTHR12459">
    <property type="entry name" value="TRANSMEMBRANE PROTEIN 135-RELATED"/>
    <property type="match status" value="1"/>
</dbReference>
<dbReference type="EMBL" id="FJOG01000003">
    <property type="protein sequence ID" value="CZR53207.1"/>
    <property type="molecule type" value="Genomic_DNA"/>
</dbReference>
<proteinExistence type="predicted"/>
<dbReference type="OrthoDB" id="4021778at2759"/>
<feature type="transmembrane region" description="Helical" evidence="1">
    <location>
        <begin position="318"/>
        <end position="337"/>
    </location>
</feature>
<protein>
    <submittedName>
        <fullName evidence="2">Related to integral membrane protein</fullName>
    </submittedName>
</protein>
<dbReference type="AlphaFoldDB" id="A0A1L7WKA9"/>
<reference evidence="2 3" key="1">
    <citation type="submission" date="2016-03" db="EMBL/GenBank/DDBJ databases">
        <authorList>
            <person name="Ploux O."/>
        </authorList>
    </citation>
    <scope>NUCLEOTIDE SEQUENCE [LARGE SCALE GENOMIC DNA]</scope>
    <source>
        <strain evidence="2 3">UAMH 11012</strain>
    </source>
</reference>
<dbReference type="InterPro" id="IPR026749">
    <property type="entry name" value="Tmem135"/>
</dbReference>
<feature type="transmembrane region" description="Helical" evidence="1">
    <location>
        <begin position="283"/>
        <end position="303"/>
    </location>
</feature>
<dbReference type="PANTHER" id="PTHR12459:SF15">
    <property type="entry name" value="TRANSMEMBRANE PROTEIN 135"/>
    <property type="match status" value="1"/>
</dbReference>
<evidence type="ECO:0000256" key="1">
    <source>
        <dbReference type="SAM" id="Phobius"/>
    </source>
</evidence>
<evidence type="ECO:0000313" key="2">
    <source>
        <dbReference type="EMBL" id="CZR53207.1"/>
    </source>
</evidence>
<dbReference type="Proteomes" id="UP000184330">
    <property type="component" value="Unassembled WGS sequence"/>
</dbReference>
<keyword evidence="3" id="KW-1185">Reference proteome</keyword>
<keyword evidence="1" id="KW-1133">Transmembrane helix</keyword>
<feature type="transmembrane region" description="Helical" evidence="1">
    <location>
        <begin position="16"/>
        <end position="35"/>
    </location>
</feature>
<name>A0A1L7WKA9_9HELO</name>
<keyword evidence="1" id="KW-0472">Membrane</keyword>
<keyword evidence="1" id="KW-0812">Transmembrane</keyword>
<evidence type="ECO:0000313" key="3">
    <source>
        <dbReference type="Proteomes" id="UP000184330"/>
    </source>
</evidence>
<organism evidence="2 3">
    <name type="scientific">Phialocephala subalpina</name>
    <dbReference type="NCBI Taxonomy" id="576137"/>
    <lineage>
        <taxon>Eukaryota</taxon>
        <taxon>Fungi</taxon>
        <taxon>Dikarya</taxon>
        <taxon>Ascomycota</taxon>
        <taxon>Pezizomycotina</taxon>
        <taxon>Leotiomycetes</taxon>
        <taxon>Helotiales</taxon>
        <taxon>Mollisiaceae</taxon>
        <taxon>Phialocephala</taxon>
        <taxon>Phialocephala fortinii species complex</taxon>
    </lineage>
</organism>
<gene>
    <name evidence="2" type="ORF">PAC_03085</name>
</gene>
<sequence>MSQARRKHGNQEDSPFAIVAYIGAFCDVVFDLALSTADFNRLVKWMSTFIAAWFSLKLLQSKKSDAYVENIYVETSQGRVLRPIHFAGRTLDLSLFAVMRALDVIVGTLWSHRKDRRTAAQTWNRVDGLIGKLADPAMFASSCALIMWAWIYTPDRLPRSYNKWIQSAAAVDRRLLEALRKTRYGEIKYGIETGQAHVLQDMCKEYNWPLEYGDPVKSIPYPCEVVHMGTGKNCEYHALSRFQKSFVWAISTYLPLNLLLTATRDPSPKAFKAALRSSAKSSAFLGTFIALFYYGVCLGRTRLGPQIIGTDVVARRKIDSGICIGAGCALCGWSVLIENASRRKELGLFVAPRACATLFPRRYPPEHQWRETLAFAMSVAVVFTCVGERPERVRGVLGKLLHRVLAQ</sequence>